<dbReference type="SMART" id="SM00248">
    <property type="entry name" value="ANK"/>
    <property type="match status" value="4"/>
</dbReference>
<dbReference type="PANTHER" id="PTHR24173">
    <property type="entry name" value="ANKYRIN REPEAT CONTAINING"/>
    <property type="match status" value="1"/>
</dbReference>
<dbReference type="AlphaFoldDB" id="A0A9D3MK35"/>
<accession>A0A9D3MK35</accession>
<dbReference type="InterPro" id="IPR002110">
    <property type="entry name" value="Ankyrin_rpt"/>
</dbReference>
<dbReference type="PANTHER" id="PTHR24173:SF1">
    <property type="entry name" value="ANKYRIN REPEAT DOMAIN-CONTAINING PROTEIN 33B"/>
    <property type="match status" value="1"/>
</dbReference>
<evidence type="ECO:0000256" key="3">
    <source>
        <dbReference type="PROSITE-ProRule" id="PRU00023"/>
    </source>
</evidence>
<dbReference type="InterPro" id="IPR036770">
    <property type="entry name" value="Ankyrin_rpt-contain_sf"/>
</dbReference>
<evidence type="ECO:0000256" key="5">
    <source>
        <dbReference type="SAM" id="MobiDB-lite"/>
    </source>
</evidence>
<keyword evidence="2 3" id="KW-0040">ANK repeat</keyword>
<sequence length="501" mass="56512">MVLITDDREGGGSSPVKLKQIQKSRSRSEVHPAHTVEYAHFSEKYDYPGSCEEEDDGDEELSELPDTRSIASDDSFYPPDDNFEDSERTLSPESPVPLSLYQACCSNNAAIVLIMIRQGVSEDEVRETDKNSRTGLIVACYQGYVDVVVALAECPYIDVNWQDNEGNTALITAAQAGHITISNYLLNYYSGLDIERRNCHGFTALMKAAMQGRTDCVRALMLAGADLEARDDGRRLTPRQWALFTGRHETAHLMLRLMTQPCPEQYRDSYRPEWPRLPELVASAREPRGWLHKLSETVRGALSFAAGSEPADGGVLDHMVRATTGLTSPFVATACRTVCPGSPPCVSKRRYSVQEILRRERGEPLQSPDPERHGDHGQVSQHFRATLAPRRKDRRPSAEDAARHRHGSLLATRPARRGSVRPDAVLPKLRVTKAPPPDYEPEKSRKKSSCKDEHFLQIPKWRYKELKEERKKAEEAEKKKMEEAERKRVVARRLLLTGKRK</sequence>
<feature type="repeat" description="ANK" evidence="3">
    <location>
        <begin position="165"/>
        <end position="197"/>
    </location>
</feature>
<feature type="compositionally biased region" description="Acidic residues" evidence="5">
    <location>
        <begin position="51"/>
        <end position="63"/>
    </location>
</feature>
<keyword evidence="4" id="KW-0175">Coiled coil</keyword>
<comment type="caution">
    <text evidence="6">The sequence shown here is derived from an EMBL/GenBank/DDBJ whole genome shotgun (WGS) entry which is preliminary data.</text>
</comment>
<dbReference type="EMBL" id="JAFIRN010000004">
    <property type="protein sequence ID" value="KAG5850175.1"/>
    <property type="molecule type" value="Genomic_DNA"/>
</dbReference>
<dbReference type="PROSITE" id="PS50088">
    <property type="entry name" value="ANK_REPEAT"/>
    <property type="match status" value="2"/>
</dbReference>
<dbReference type="Gene3D" id="1.25.40.20">
    <property type="entry name" value="Ankyrin repeat-containing domain"/>
    <property type="match status" value="1"/>
</dbReference>
<evidence type="ECO:0000313" key="7">
    <source>
        <dbReference type="Proteomes" id="UP001044222"/>
    </source>
</evidence>
<keyword evidence="1" id="KW-0677">Repeat</keyword>
<feature type="compositionally biased region" description="Basic and acidic residues" evidence="5">
    <location>
        <begin position="360"/>
        <end position="376"/>
    </location>
</feature>
<evidence type="ECO:0000313" key="6">
    <source>
        <dbReference type="EMBL" id="KAG5850175.1"/>
    </source>
</evidence>
<dbReference type="Proteomes" id="UP001044222">
    <property type="component" value="Unassembled WGS sequence"/>
</dbReference>
<feature type="compositionally biased region" description="Basic and acidic residues" evidence="5">
    <location>
        <begin position="1"/>
        <end position="10"/>
    </location>
</feature>
<gene>
    <name evidence="6" type="ORF">ANANG_G00079420</name>
</gene>
<feature type="repeat" description="ANK" evidence="3">
    <location>
        <begin position="200"/>
        <end position="232"/>
    </location>
</feature>
<dbReference type="PROSITE" id="PS50297">
    <property type="entry name" value="ANK_REP_REGION"/>
    <property type="match status" value="1"/>
</dbReference>
<organism evidence="6 7">
    <name type="scientific">Anguilla anguilla</name>
    <name type="common">European freshwater eel</name>
    <name type="synonym">Muraena anguilla</name>
    <dbReference type="NCBI Taxonomy" id="7936"/>
    <lineage>
        <taxon>Eukaryota</taxon>
        <taxon>Metazoa</taxon>
        <taxon>Chordata</taxon>
        <taxon>Craniata</taxon>
        <taxon>Vertebrata</taxon>
        <taxon>Euteleostomi</taxon>
        <taxon>Actinopterygii</taxon>
        <taxon>Neopterygii</taxon>
        <taxon>Teleostei</taxon>
        <taxon>Anguilliformes</taxon>
        <taxon>Anguillidae</taxon>
        <taxon>Anguilla</taxon>
    </lineage>
</organism>
<reference evidence="6" key="1">
    <citation type="submission" date="2021-01" db="EMBL/GenBank/DDBJ databases">
        <title>A chromosome-scale assembly of European eel, Anguilla anguilla.</title>
        <authorList>
            <person name="Henkel C."/>
            <person name="Jong-Raadsen S.A."/>
            <person name="Dufour S."/>
            <person name="Weltzien F.-A."/>
            <person name="Palstra A.P."/>
            <person name="Pelster B."/>
            <person name="Spaink H.P."/>
            <person name="Van Den Thillart G.E."/>
            <person name="Jansen H."/>
            <person name="Zahm M."/>
            <person name="Klopp C."/>
            <person name="Cedric C."/>
            <person name="Louis A."/>
            <person name="Berthelot C."/>
            <person name="Parey E."/>
            <person name="Roest Crollius H."/>
            <person name="Montfort J."/>
            <person name="Robinson-Rechavi M."/>
            <person name="Bucao C."/>
            <person name="Bouchez O."/>
            <person name="Gislard M."/>
            <person name="Lluch J."/>
            <person name="Milhes M."/>
            <person name="Lampietro C."/>
            <person name="Lopez Roques C."/>
            <person name="Donnadieu C."/>
            <person name="Braasch I."/>
            <person name="Desvignes T."/>
            <person name="Postlethwait J."/>
            <person name="Bobe J."/>
            <person name="Guiguen Y."/>
            <person name="Dirks R."/>
        </authorList>
    </citation>
    <scope>NUCLEOTIDE SEQUENCE</scope>
    <source>
        <strain evidence="6">Tag_6206</strain>
        <tissue evidence="6">Liver</tissue>
    </source>
</reference>
<name>A0A9D3MK35_ANGAN</name>
<evidence type="ECO:0008006" key="8">
    <source>
        <dbReference type="Google" id="ProtNLM"/>
    </source>
</evidence>
<proteinExistence type="predicted"/>
<evidence type="ECO:0000256" key="2">
    <source>
        <dbReference type="ARBA" id="ARBA00023043"/>
    </source>
</evidence>
<feature type="region of interest" description="Disordered" evidence="5">
    <location>
        <begin position="1"/>
        <end position="94"/>
    </location>
</feature>
<protein>
    <recommendedName>
        <fullName evidence="8">Ankyrin repeat domain 33Bb</fullName>
    </recommendedName>
</protein>
<feature type="coiled-coil region" evidence="4">
    <location>
        <begin position="463"/>
        <end position="494"/>
    </location>
</feature>
<evidence type="ECO:0000256" key="4">
    <source>
        <dbReference type="SAM" id="Coils"/>
    </source>
</evidence>
<feature type="region of interest" description="Disordered" evidence="5">
    <location>
        <begin position="360"/>
        <end position="453"/>
    </location>
</feature>
<dbReference type="Pfam" id="PF12796">
    <property type="entry name" value="Ank_2"/>
    <property type="match status" value="1"/>
</dbReference>
<evidence type="ECO:0000256" key="1">
    <source>
        <dbReference type="ARBA" id="ARBA00022737"/>
    </source>
</evidence>
<dbReference type="SUPFAM" id="SSF48403">
    <property type="entry name" value="Ankyrin repeat"/>
    <property type="match status" value="1"/>
</dbReference>
<dbReference type="Pfam" id="PF00023">
    <property type="entry name" value="Ank"/>
    <property type="match status" value="1"/>
</dbReference>
<keyword evidence="7" id="KW-1185">Reference proteome</keyword>